<dbReference type="InterPro" id="IPR015943">
    <property type="entry name" value="WD40/YVTN_repeat-like_dom_sf"/>
</dbReference>
<dbReference type="STRING" id="36805.BOH66_03040"/>
<dbReference type="SUPFAM" id="SSF69322">
    <property type="entry name" value="Tricorn protease domain 2"/>
    <property type="match status" value="1"/>
</dbReference>
<dbReference type="GO" id="GO:0004553">
    <property type="term" value="F:hydrolase activity, hydrolyzing O-glycosyl compounds"/>
    <property type="evidence" value="ECO:0007669"/>
    <property type="project" value="InterPro"/>
</dbReference>
<protein>
    <recommendedName>
        <fullName evidence="4">Chitin-binding type-3 domain-containing protein</fullName>
    </recommendedName>
</protein>
<keyword evidence="3" id="KW-0732">Signal</keyword>
<dbReference type="Proteomes" id="UP000187185">
    <property type="component" value="Chromosome"/>
</dbReference>
<reference evidence="5 6" key="1">
    <citation type="submission" date="2016-12" db="EMBL/GenBank/DDBJ databases">
        <title>Complete genome sequence of Microbacterium aurum KACC 15219.</title>
        <authorList>
            <person name="Jung Y."/>
            <person name="Shin J.-H."/>
            <person name="Lee Y.-J."/>
            <person name="Yi H."/>
            <person name="Bahn Y.-S."/>
            <person name="Kim J.F."/>
            <person name="Lee D.-W."/>
        </authorList>
    </citation>
    <scope>NUCLEOTIDE SEQUENCE [LARGE SCALE GENOMIC DNA]</scope>
    <source>
        <strain evidence="5 6">KACC 15219</strain>
    </source>
</reference>
<accession>A0A1P8U5H9</accession>
<feature type="chain" id="PRO_5010344416" description="Chitin-binding type-3 domain-containing protein" evidence="3">
    <location>
        <begin position="24"/>
        <end position="778"/>
    </location>
</feature>
<name>A0A1P8U5H9_9MICO</name>
<dbReference type="PANTHER" id="PTHR40274">
    <property type="entry name" value="VIRGINIAMYCIN B LYASE"/>
    <property type="match status" value="1"/>
</dbReference>
<evidence type="ECO:0000256" key="2">
    <source>
        <dbReference type="SAM" id="MobiDB-lite"/>
    </source>
</evidence>
<feature type="domain" description="Chitin-binding type-3" evidence="4">
    <location>
        <begin position="684"/>
        <end position="727"/>
    </location>
</feature>
<dbReference type="Gene3D" id="2.10.10.20">
    <property type="entry name" value="Carbohydrate-binding module superfamily 5/12"/>
    <property type="match status" value="2"/>
</dbReference>
<dbReference type="KEGG" id="maur:BOH66_03040"/>
<sequence>MVAATIAAAVIGSTLMLGSPALAAPEDAPAPETTARAGAEEDLGYPIDGKVLSPESSLGTDADGTPLAFWVTNGNAEVPAMFQVTEVLPDTAGGTGNKVIFKQRVPAGVNSWANTFNAVDGTVYFGMTEGQLYSWKPGDQEITDHGTPFPGQQIWRLATAPDGMVYGGTYPGGRLFSLDPTTGQTADLGQVNAGETYLRSLAIDDDYVYAGSQPNAKLARYDRHTGEVTDIPIPIAGQGTTYDMTLAGGYLFVRVEPINTLIVYDTSDLSVVNTVPKVTGRVISQADPSGKSVWFRLNNGVDPVGIYRYDLETHTYSPLGFNPNAFPGAWMWYEDPDQETWPGMTAIMTYYNGRIYTWNETKRKGLYFGEADLESTPNPIQTIGAGPDGGLYISGFLSPPGMSRFDPATDQYTLLPGAGQIEGIGTFGDSLVLGRYPKADLLRYDTTQPWANGTNPGAPVSIGDEQDRPHSLVRVGDRMAVSTVPVSGRLGGAITLWDPATGDTEVHRNLVPDQGVVSLAERDGLIYAGTTINGGYGTEPTAAEAELFAFDPESGDVVYRTVPVPGAVSVNALTFDEDGVLWGIADGYLFNVDPVDGSVIRSEQVFPHRTSMYAADRSIVFRDDGYLYATASGSLWRVDPASFTAELLAADGAGHLTEGSDGNLYYARVATLYRWNFALGDVLPAPWDSGAVYDTGDEVRRAGSTWRATWWTQNQEPGDPSGPWQEIAETEDGTALWTPSRIFVAGETAVHESVVYTAKWWTRNQMPGDPWGPWQPAG</sequence>
<proteinExistence type="predicted"/>
<feature type="signal peptide" evidence="3">
    <location>
        <begin position="1"/>
        <end position="23"/>
    </location>
</feature>
<evidence type="ECO:0000256" key="1">
    <source>
        <dbReference type="ARBA" id="ARBA00022801"/>
    </source>
</evidence>
<dbReference type="Gene3D" id="2.130.10.10">
    <property type="entry name" value="YVTN repeat-like/Quinoprotein amine dehydrogenase"/>
    <property type="match status" value="2"/>
</dbReference>
<dbReference type="CDD" id="cd12215">
    <property type="entry name" value="ChiC_BD"/>
    <property type="match status" value="2"/>
</dbReference>
<evidence type="ECO:0000259" key="4">
    <source>
        <dbReference type="SMART" id="SM00495"/>
    </source>
</evidence>
<feature type="region of interest" description="Disordered" evidence="2">
    <location>
        <begin position="24"/>
        <end position="58"/>
    </location>
</feature>
<dbReference type="Pfam" id="PF02839">
    <property type="entry name" value="CBM_5_12"/>
    <property type="match status" value="1"/>
</dbReference>
<dbReference type="InterPro" id="IPR036573">
    <property type="entry name" value="CBM_sf_5/12"/>
</dbReference>
<feature type="compositionally biased region" description="Low complexity" evidence="2">
    <location>
        <begin position="24"/>
        <end position="37"/>
    </location>
</feature>
<evidence type="ECO:0000313" key="6">
    <source>
        <dbReference type="Proteomes" id="UP000187185"/>
    </source>
</evidence>
<dbReference type="InterPro" id="IPR051344">
    <property type="entry name" value="Vgb"/>
</dbReference>
<keyword evidence="1" id="KW-0378">Hydrolase</keyword>
<dbReference type="PANTHER" id="PTHR40274:SF3">
    <property type="entry name" value="VIRGINIAMYCIN B LYASE"/>
    <property type="match status" value="1"/>
</dbReference>
<dbReference type="GO" id="GO:0030246">
    <property type="term" value="F:carbohydrate binding"/>
    <property type="evidence" value="ECO:0007669"/>
    <property type="project" value="InterPro"/>
</dbReference>
<dbReference type="EMBL" id="CP018762">
    <property type="protein sequence ID" value="APZ33366.1"/>
    <property type="molecule type" value="Genomic_DNA"/>
</dbReference>
<dbReference type="InterPro" id="IPR003610">
    <property type="entry name" value="CBM5/12"/>
</dbReference>
<dbReference type="GO" id="GO:0005576">
    <property type="term" value="C:extracellular region"/>
    <property type="evidence" value="ECO:0007669"/>
    <property type="project" value="InterPro"/>
</dbReference>
<dbReference type="AlphaFoldDB" id="A0A1P8U5H9"/>
<dbReference type="SMART" id="SM00495">
    <property type="entry name" value="ChtBD3"/>
    <property type="match status" value="2"/>
</dbReference>
<organism evidence="5 6">
    <name type="scientific">Microbacterium aurum</name>
    <dbReference type="NCBI Taxonomy" id="36805"/>
    <lineage>
        <taxon>Bacteria</taxon>
        <taxon>Bacillati</taxon>
        <taxon>Actinomycetota</taxon>
        <taxon>Actinomycetes</taxon>
        <taxon>Micrococcales</taxon>
        <taxon>Microbacteriaceae</taxon>
        <taxon>Microbacterium</taxon>
    </lineage>
</organism>
<evidence type="ECO:0000256" key="3">
    <source>
        <dbReference type="SAM" id="SignalP"/>
    </source>
</evidence>
<evidence type="ECO:0000313" key="5">
    <source>
        <dbReference type="EMBL" id="APZ33366.1"/>
    </source>
</evidence>
<keyword evidence="6" id="KW-1185">Reference proteome</keyword>
<feature type="domain" description="Chitin-binding type-3" evidence="4">
    <location>
        <begin position="734"/>
        <end position="777"/>
    </location>
</feature>
<dbReference type="SUPFAM" id="SSF51055">
    <property type="entry name" value="Carbohydrate binding domain"/>
    <property type="match status" value="2"/>
</dbReference>
<dbReference type="GO" id="GO:0005975">
    <property type="term" value="P:carbohydrate metabolic process"/>
    <property type="evidence" value="ECO:0007669"/>
    <property type="project" value="InterPro"/>
</dbReference>
<dbReference type="SUPFAM" id="SSF63829">
    <property type="entry name" value="Calcium-dependent phosphotriesterase"/>
    <property type="match status" value="1"/>
</dbReference>
<gene>
    <name evidence="5" type="ORF">BOH66_03040</name>
</gene>